<keyword evidence="3" id="KW-1185">Reference proteome</keyword>
<organism evidence="2 3">
    <name type="scientific">Solanum tuberosum</name>
    <name type="common">Potato</name>
    <dbReference type="NCBI Taxonomy" id="4113"/>
    <lineage>
        <taxon>Eukaryota</taxon>
        <taxon>Viridiplantae</taxon>
        <taxon>Streptophyta</taxon>
        <taxon>Embryophyta</taxon>
        <taxon>Tracheophyta</taxon>
        <taxon>Spermatophyta</taxon>
        <taxon>Magnoliopsida</taxon>
        <taxon>eudicotyledons</taxon>
        <taxon>Gunneridae</taxon>
        <taxon>Pentapetalae</taxon>
        <taxon>asterids</taxon>
        <taxon>lamiids</taxon>
        <taxon>Solanales</taxon>
        <taxon>Solanaceae</taxon>
        <taxon>Solanoideae</taxon>
        <taxon>Solaneae</taxon>
        <taxon>Solanum</taxon>
    </lineage>
</organism>
<proteinExistence type="predicted"/>
<comment type="caution">
    <text evidence="2">The sequence shown here is derived from an EMBL/GenBank/DDBJ whole genome shotgun (WGS) entry which is preliminary data.</text>
</comment>
<reference evidence="2 3" key="1">
    <citation type="journal article" date="2021" name="bioRxiv">
        <title>Chromosome-scale and haplotype-resolved genome assembly of a tetraploid potato cultivar.</title>
        <authorList>
            <person name="Sun H."/>
            <person name="Jiao W.-B."/>
            <person name="Krause K."/>
            <person name="Campoy J.A."/>
            <person name="Goel M."/>
            <person name="Folz-Donahue K."/>
            <person name="Kukat C."/>
            <person name="Huettel B."/>
            <person name="Schneeberger K."/>
        </authorList>
    </citation>
    <scope>NUCLEOTIDE SEQUENCE [LARGE SCALE GENOMIC DNA]</scope>
    <source>
        <strain evidence="2">SolTubOtavaFocal</strain>
        <tissue evidence="2">Leaves</tissue>
    </source>
</reference>
<feature type="compositionally biased region" description="Low complexity" evidence="1">
    <location>
        <begin position="106"/>
        <end position="123"/>
    </location>
</feature>
<protein>
    <submittedName>
        <fullName evidence="2">Uncharacterized protein</fullName>
    </submittedName>
</protein>
<accession>A0ABQ7WME8</accession>
<evidence type="ECO:0000256" key="1">
    <source>
        <dbReference type="SAM" id="MobiDB-lite"/>
    </source>
</evidence>
<feature type="region of interest" description="Disordered" evidence="1">
    <location>
        <begin position="106"/>
        <end position="205"/>
    </location>
</feature>
<dbReference type="EMBL" id="JAIVGD010000001">
    <property type="protein sequence ID" value="KAH0781745.1"/>
    <property type="molecule type" value="Genomic_DNA"/>
</dbReference>
<feature type="compositionally biased region" description="Basic residues" evidence="1">
    <location>
        <begin position="195"/>
        <end position="205"/>
    </location>
</feature>
<gene>
    <name evidence="2" type="ORF">KY290_001343</name>
</gene>
<sequence>MDKSQEADNEQSLENKELIIDNVTSKQNVENQQQHHDKSIETSNENAIYKVDSTEQSGQQCQEEYNEKCNPIVVEYPIIVAQENATISPLKVLMDIVSHSLVERIPQPQSHPKQSQQHSCSSSTEEFDSHSINDDAPPLIQGQQVQQQNGSSNSKEGSFDESNKNGEEVFLKSNKSGKKEKNSSISMGSLPTRTSSRRGLQKNKD</sequence>
<dbReference type="Proteomes" id="UP000826656">
    <property type="component" value="Unassembled WGS sequence"/>
</dbReference>
<feature type="compositionally biased region" description="Basic and acidic residues" evidence="1">
    <location>
        <begin position="157"/>
        <end position="170"/>
    </location>
</feature>
<name>A0ABQ7WME8_SOLTU</name>
<evidence type="ECO:0000313" key="2">
    <source>
        <dbReference type="EMBL" id="KAH0781745.1"/>
    </source>
</evidence>
<evidence type="ECO:0000313" key="3">
    <source>
        <dbReference type="Proteomes" id="UP000826656"/>
    </source>
</evidence>
<feature type="compositionally biased region" description="Low complexity" evidence="1">
    <location>
        <begin position="141"/>
        <end position="154"/>
    </location>
</feature>